<evidence type="ECO:0000313" key="3">
    <source>
        <dbReference type="Proteomes" id="UP000614334"/>
    </source>
</evidence>
<sequence>MPKATKSKPTTQPSKPVLSSAEKAARRAHATEYKNAKASTVESTLKGPRYHDEDDEDGGDDKGDCAGEGEGEGGGEEDGNGEEEENENANAFVEFEAPKQPPYKSKCGQFIYIPNETGKYTKFSILERPQGKLKGLTTHMELDGRENKDLVKGIQYRPVNYTPCSSKHQGLHIPQARWEQRSFIMIQARNKYPYLARFRNNWVTKELIIRSLTNKRDHQARIKKAGGKQLGATSLRHNARKRNWEKRTSQREAGQTQRGKEKSDRSPIHPSTPTKLKDHQKSRTRHGKQPDEEGGDKSDSEEEVISVPKPSSSKHKITRRIEDSEDEAGCDNEPTLASKPSSSKPGSNEVEAPKPATRPTTPAAAENGVNSTPILTSATSKRAAEDNGHHAQKKVRVRPVAESEEEAAVSEEPTPAPQPSILARAKAKAKAKAQAKAKAMAAAAAAAAAAAEAAAAEAAAAAAAAEVAAVDSDSELEFGTGARTRSDYKGGGNTATFGTPTHITEHDTAPTQNPVIRIPTPCATSPHPPALPSDQVRNAILDSSVTQEPQPSTKKNTRAGRRAKQELIDNADSLLGTPVPAPPKRLTRGSAKGIRA</sequence>
<feature type="compositionally biased region" description="Low complexity" evidence="1">
    <location>
        <begin position="353"/>
        <end position="365"/>
    </location>
</feature>
<comment type="caution">
    <text evidence="2">The sequence shown here is derived from an EMBL/GenBank/DDBJ whole genome shotgun (WGS) entry which is preliminary data.</text>
</comment>
<feature type="region of interest" description="Disordered" evidence="1">
    <location>
        <begin position="1"/>
        <end position="87"/>
    </location>
</feature>
<accession>A0A8H7III2</accession>
<proteinExistence type="predicted"/>
<dbReference type="AlphaFoldDB" id="A0A8H7III2"/>
<evidence type="ECO:0000256" key="1">
    <source>
        <dbReference type="SAM" id="MobiDB-lite"/>
    </source>
</evidence>
<protein>
    <submittedName>
        <fullName evidence="2">Uncharacterized protein</fullName>
    </submittedName>
</protein>
<gene>
    <name evidence="2" type="ORF">RHS01_01766</name>
</gene>
<name>A0A8H7III2_9AGAM</name>
<feature type="compositionally biased region" description="Basic and acidic residues" evidence="1">
    <location>
        <begin position="288"/>
        <end position="298"/>
    </location>
</feature>
<feature type="region of interest" description="Disordered" evidence="1">
    <location>
        <begin position="463"/>
        <end position="596"/>
    </location>
</feature>
<feature type="region of interest" description="Disordered" evidence="1">
    <location>
        <begin position="215"/>
        <end position="423"/>
    </location>
</feature>
<dbReference type="EMBL" id="JACYCF010000002">
    <property type="protein sequence ID" value="KAF8760214.1"/>
    <property type="molecule type" value="Genomic_DNA"/>
</dbReference>
<dbReference type="Proteomes" id="UP000614334">
    <property type="component" value="Unassembled WGS sequence"/>
</dbReference>
<feature type="compositionally biased region" description="Acidic residues" evidence="1">
    <location>
        <begin position="67"/>
        <end position="87"/>
    </location>
</feature>
<organism evidence="2 3">
    <name type="scientific">Rhizoctonia solani</name>
    <dbReference type="NCBI Taxonomy" id="456999"/>
    <lineage>
        <taxon>Eukaryota</taxon>
        <taxon>Fungi</taxon>
        <taxon>Dikarya</taxon>
        <taxon>Basidiomycota</taxon>
        <taxon>Agaricomycotina</taxon>
        <taxon>Agaricomycetes</taxon>
        <taxon>Cantharellales</taxon>
        <taxon>Ceratobasidiaceae</taxon>
        <taxon>Rhizoctonia</taxon>
    </lineage>
</organism>
<reference evidence="2" key="1">
    <citation type="submission" date="2020-09" db="EMBL/GenBank/DDBJ databases">
        <title>Comparative genome analyses of four rice-infecting Rhizoctonia solani isolates reveal extensive enrichment of homogalacturonan modification genes.</title>
        <authorList>
            <person name="Lee D.-Y."/>
            <person name="Jeon J."/>
            <person name="Kim K.-T."/>
            <person name="Cheong K."/>
            <person name="Song H."/>
            <person name="Choi G."/>
            <person name="Ko J."/>
            <person name="Opiyo S.O."/>
            <person name="Zuo S."/>
            <person name="Madhav S."/>
            <person name="Lee Y.-H."/>
            <person name="Wang G.-L."/>
        </authorList>
    </citation>
    <scope>NUCLEOTIDE SEQUENCE</scope>
    <source>
        <strain evidence="2">AG1-IA B2</strain>
    </source>
</reference>
<feature type="compositionally biased region" description="Polar residues" evidence="1">
    <location>
        <begin position="541"/>
        <end position="554"/>
    </location>
</feature>
<feature type="compositionally biased region" description="Polar residues" evidence="1">
    <location>
        <begin position="368"/>
        <end position="380"/>
    </location>
</feature>
<feature type="compositionally biased region" description="Basic and acidic residues" evidence="1">
    <location>
        <begin position="258"/>
        <end position="267"/>
    </location>
</feature>
<feature type="compositionally biased region" description="Basic and acidic residues" evidence="1">
    <location>
        <begin position="23"/>
        <end position="35"/>
    </location>
</feature>
<evidence type="ECO:0000313" key="2">
    <source>
        <dbReference type="EMBL" id="KAF8760214.1"/>
    </source>
</evidence>